<organism evidence="2 3">
    <name type="scientific">Actinomycetospora aurantiaca</name>
    <dbReference type="NCBI Taxonomy" id="3129233"/>
    <lineage>
        <taxon>Bacteria</taxon>
        <taxon>Bacillati</taxon>
        <taxon>Actinomycetota</taxon>
        <taxon>Actinomycetes</taxon>
        <taxon>Pseudonocardiales</taxon>
        <taxon>Pseudonocardiaceae</taxon>
        <taxon>Actinomycetospora</taxon>
    </lineage>
</organism>
<dbReference type="EMBL" id="JBBEGN010000001">
    <property type="protein sequence ID" value="MEJ2866387.1"/>
    <property type="molecule type" value="Genomic_DNA"/>
</dbReference>
<dbReference type="InterPro" id="IPR000209">
    <property type="entry name" value="Peptidase_S8/S53_dom"/>
</dbReference>
<keyword evidence="3" id="KW-1185">Reference proteome</keyword>
<evidence type="ECO:0000313" key="2">
    <source>
        <dbReference type="EMBL" id="MEJ2866387.1"/>
    </source>
</evidence>
<dbReference type="SMART" id="SM00671">
    <property type="entry name" value="SEL1"/>
    <property type="match status" value="3"/>
</dbReference>
<sequence length="583" mass="60587">MTQDRSVRVLGDNTEPAKGAWLGLAIRAVLPEPDDAPELPVGEAPPPLAAFLDSGLMSRHPSIKPYLNHEDSVDLTDEGTLEDLAGHGTVVALIFLSAFSAAERVRYEGNVVNIKIAGSDGRGSKASMIAGLEHLERLQEKYPERRIVANISAGVYGTTFLGQPCRGRCRVCRTALRVADAGVLIVAAAGNAAGRTTCPAVAGLDKKDVGIFAVTAPDLPFAGVGDFGSPGRLDAHPWLVAPESAGDVGDERAMDPDDVAWCRSALDGLRAAPADDGDLAHLAGVLHERLGETDAALADYVRGARCGHPRAAVAAGRLERARGNDDAERALYDLVPAAGLAVAQNNLGVALRDRGRTGEALRAFELADEYGEPEGTYNLGCLLAATGQTVEAEKVHARAAAAGDGRAANNLGALLEGRGDHEGARAAYQRSIDLGVVEGHTNLGRMLLTVDPTSERAVQLLSQAADKGATSALLVLAGALLEQGDAGQARNVLLRAESLGDAGASFHLGILLREQGDLAGAAEAWERGAAAGHAGSAHDLGLVHYHAGRFAEAKAAWELSAALGDHRAVGNLEVLARQVRNLS</sequence>
<dbReference type="InterPro" id="IPR006597">
    <property type="entry name" value="Sel1-like"/>
</dbReference>
<dbReference type="InterPro" id="IPR019734">
    <property type="entry name" value="TPR_rpt"/>
</dbReference>
<accession>A0ABU8MGC6</accession>
<evidence type="ECO:0000313" key="3">
    <source>
        <dbReference type="Proteomes" id="UP001385809"/>
    </source>
</evidence>
<name>A0ABU8MGC6_9PSEU</name>
<dbReference type="SUPFAM" id="SSF81901">
    <property type="entry name" value="HCP-like"/>
    <property type="match status" value="2"/>
</dbReference>
<dbReference type="Pfam" id="PF00082">
    <property type="entry name" value="Peptidase_S8"/>
    <property type="match status" value="1"/>
</dbReference>
<comment type="caution">
    <text evidence="2">The sequence shown here is derived from an EMBL/GenBank/DDBJ whole genome shotgun (WGS) entry which is preliminary data.</text>
</comment>
<dbReference type="RefSeq" id="WP_337693011.1">
    <property type="nucleotide sequence ID" value="NZ_JBBEGN010000001.1"/>
</dbReference>
<dbReference type="InterPro" id="IPR036852">
    <property type="entry name" value="Peptidase_S8/S53_dom_sf"/>
</dbReference>
<dbReference type="InterPro" id="IPR011717">
    <property type="entry name" value="TPR-4"/>
</dbReference>
<reference evidence="2 3" key="1">
    <citation type="submission" date="2024-03" db="EMBL/GenBank/DDBJ databases">
        <title>Actinomycetospora sp. OC33-EN08, a novel actinomycete isolated from wild orchid (Aerides multiflora).</title>
        <authorList>
            <person name="Suriyachadkun C."/>
        </authorList>
    </citation>
    <scope>NUCLEOTIDE SEQUENCE [LARGE SCALE GENOMIC DNA]</scope>
    <source>
        <strain evidence="2 3">OC33-EN08</strain>
    </source>
</reference>
<feature type="domain" description="Peptidase S8/S53" evidence="1">
    <location>
        <begin position="50"/>
        <end position="197"/>
    </location>
</feature>
<dbReference type="InterPro" id="IPR053301">
    <property type="entry name" value="F-box_motif"/>
</dbReference>
<dbReference type="PANTHER" id="PTHR45088:SF1">
    <property type="entry name" value="OS04G0476000 PROTEIN"/>
    <property type="match status" value="1"/>
</dbReference>
<dbReference type="Proteomes" id="UP001385809">
    <property type="component" value="Unassembled WGS sequence"/>
</dbReference>
<dbReference type="Gene3D" id="3.40.50.200">
    <property type="entry name" value="Peptidase S8/S53 domain"/>
    <property type="match status" value="1"/>
</dbReference>
<dbReference type="Pfam" id="PF07721">
    <property type="entry name" value="TPR_4"/>
    <property type="match status" value="3"/>
</dbReference>
<dbReference type="SUPFAM" id="SSF52743">
    <property type="entry name" value="Subtilisin-like"/>
    <property type="match status" value="1"/>
</dbReference>
<protein>
    <submittedName>
        <fullName evidence="2">Tetratricopeptide repeat protein</fullName>
    </submittedName>
</protein>
<dbReference type="PANTHER" id="PTHR45088">
    <property type="entry name" value="OSJNBA0022H21.17 PROTEIN"/>
    <property type="match status" value="1"/>
</dbReference>
<proteinExistence type="predicted"/>
<dbReference type="SMART" id="SM00028">
    <property type="entry name" value="TPR"/>
    <property type="match status" value="3"/>
</dbReference>
<dbReference type="Gene3D" id="1.25.40.10">
    <property type="entry name" value="Tetratricopeptide repeat domain"/>
    <property type="match status" value="2"/>
</dbReference>
<dbReference type="InterPro" id="IPR011990">
    <property type="entry name" value="TPR-like_helical_dom_sf"/>
</dbReference>
<dbReference type="Pfam" id="PF13374">
    <property type="entry name" value="TPR_10"/>
    <property type="match status" value="2"/>
</dbReference>
<evidence type="ECO:0000259" key="1">
    <source>
        <dbReference type="Pfam" id="PF00082"/>
    </source>
</evidence>
<gene>
    <name evidence="2" type="ORF">WCD74_01335</name>
</gene>